<feature type="region of interest" description="Disordered" evidence="1">
    <location>
        <begin position="36"/>
        <end position="68"/>
    </location>
</feature>
<comment type="caution">
    <text evidence="2">The sequence shown here is derived from an EMBL/GenBank/DDBJ whole genome shotgun (WGS) entry which is preliminary data.</text>
</comment>
<reference evidence="2" key="2">
    <citation type="submission" date="2020-09" db="EMBL/GenBank/DDBJ databases">
        <authorList>
            <person name="Sun Q."/>
            <person name="Zhou Y."/>
        </authorList>
    </citation>
    <scope>NUCLEOTIDE SEQUENCE</scope>
    <source>
        <strain evidence="2">CGMCC 4.7299</strain>
    </source>
</reference>
<gene>
    <name evidence="2" type="ORF">GCM10012284_08600</name>
</gene>
<evidence type="ECO:0000256" key="1">
    <source>
        <dbReference type="SAM" id="MobiDB-lite"/>
    </source>
</evidence>
<accession>A0A8J3FM62</accession>
<dbReference type="Proteomes" id="UP000656042">
    <property type="component" value="Unassembled WGS sequence"/>
</dbReference>
<protein>
    <submittedName>
        <fullName evidence="2">Uncharacterized protein</fullName>
    </submittedName>
</protein>
<proteinExistence type="predicted"/>
<organism evidence="2 3">
    <name type="scientific">Mangrovihabitans endophyticus</name>
    <dbReference type="NCBI Taxonomy" id="1751298"/>
    <lineage>
        <taxon>Bacteria</taxon>
        <taxon>Bacillati</taxon>
        <taxon>Actinomycetota</taxon>
        <taxon>Actinomycetes</taxon>
        <taxon>Micromonosporales</taxon>
        <taxon>Micromonosporaceae</taxon>
        <taxon>Mangrovihabitans</taxon>
    </lineage>
</organism>
<dbReference type="EMBL" id="BMMX01000001">
    <property type="protein sequence ID" value="GGK76915.1"/>
    <property type="molecule type" value="Genomic_DNA"/>
</dbReference>
<name>A0A8J3FM62_9ACTN</name>
<keyword evidence="3" id="KW-1185">Reference proteome</keyword>
<dbReference type="AlphaFoldDB" id="A0A8J3FM62"/>
<evidence type="ECO:0000313" key="3">
    <source>
        <dbReference type="Proteomes" id="UP000656042"/>
    </source>
</evidence>
<sequence length="68" mass="7099">MKRRRTRLPDLPGSGRALSSSPRIACPAWDASMISTAATQGDVDPEDMRVPTKCSAPAEGMGDPLSGA</sequence>
<feature type="region of interest" description="Disordered" evidence="1">
    <location>
        <begin position="1"/>
        <end position="22"/>
    </location>
</feature>
<reference evidence="2" key="1">
    <citation type="journal article" date="2014" name="Int. J. Syst. Evol. Microbiol.">
        <title>Complete genome sequence of Corynebacterium casei LMG S-19264T (=DSM 44701T), isolated from a smear-ripened cheese.</title>
        <authorList>
            <consortium name="US DOE Joint Genome Institute (JGI-PGF)"/>
            <person name="Walter F."/>
            <person name="Albersmeier A."/>
            <person name="Kalinowski J."/>
            <person name="Ruckert C."/>
        </authorList>
    </citation>
    <scope>NUCLEOTIDE SEQUENCE</scope>
    <source>
        <strain evidence="2">CGMCC 4.7299</strain>
    </source>
</reference>
<evidence type="ECO:0000313" key="2">
    <source>
        <dbReference type="EMBL" id="GGK76915.1"/>
    </source>
</evidence>